<keyword evidence="9" id="KW-0718">Serine biosynthesis</keyword>
<dbReference type="InterPro" id="IPR036412">
    <property type="entry name" value="HAD-like_sf"/>
</dbReference>
<dbReference type="Pfam" id="PF12710">
    <property type="entry name" value="HAD"/>
    <property type="match status" value="1"/>
</dbReference>
<feature type="active site" description="Nucleophile" evidence="13">
    <location>
        <position position="180"/>
    </location>
</feature>
<dbReference type="InterPro" id="IPR023214">
    <property type="entry name" value="HAD_sf"/>
</dbReference>
<dbReference type="CDD" id="cd07500">
    <property type="entry name" value="HAD_PSP"/>
    <property type="match status" value="1"/>
</dbReference>
<keyword evidence="7 14" id="KW-0378">Hydrolase</keyword>
<dbReference type="InterPro" id="IPR004469">
    <property type="entry name" value="PSP"/>
</dbReference>
<evidence type="ECO:0000256" key="11">
    <source>
        <dbReference type="ARBA" id="ARBA00048138"/>
    </source>
</evidence>
<keyword evidence="15" id="KW-1185">Reference proteome</keyword>
<evidence type="ECO:0000256" key="5">
    <source>
        <dbReference type="ARBA" id="ARBA00022605"/>
    </source>
</evidence>
<evidence type="ECO:0000256" key="6">
    <source>
        <dbReference type="ARBA" id="ARBA00022723"/>
    </source>
</evidence>
<dbReference type="STRING" id="288705.RSal33209_2096"/>
<dbReference type="GO" id="GO:0036424">
    <property type="term" value="F:L-phosphoserine phosphatase activity"/>
    <property type="evidence" value="ECO:0007669"/>
    <property type="project" value="InterPro"/>
</dbReference>
<comment type="catalytic activity">
    <reaction evidence="12">
        <text>O-phospho-D-serine + H2O = D-serine + phosphate</text>
        <dbReference type="Rhea" id="RHEA:24873"/>
        <dbReference type="ChEBI" id="CHEBI:15377"/>
        <dbReference type="ChEBI" id="CHEBI:35247"/>
        <dbReference type="ChEBI" id="CHEBI:43474"/>
        <dbReference type="ChEBI" id="CHEBI:58680"/>
        <dbReference type="EC" id="3.1.3.3"/>
    </reaction>
</comment>
<dbReference type="SFLD" id="SFLDS00003">
    <property type="entry name" value="Haloacid_Dehalogenase"/>
    <property type="match status" value="1"/>
</dbReference>
<evidence type="ECO:0000256" key="8">
    <source>
        <dbReference type="ARBA" id="ARBA00022842"/>
    </source>
</evidence>
<dbReference type="SUPFAM" id="SSF56784">
    <property type="entry name" value="HAD-like"/>
    <property type="match status" value="1"/>
</dbReference>
<evidence type="ECO:0000256" key="4">
    <source>
        <dbReference type="ARBA" id="ARBA00012640"/>
    </source>
</evidence>
<keyword evidence="6" id="KW-0479">Metal-binding</keyword>
<dbReference type="SFLD" id="SFLDF00029">
    <property type="entry name" value="phosphoserine_phosphatase"/>
    <property type="match status" value="1"/>
</dbReference>
<dbReference type="EMBL" id="CP000910">
    <property type="protein sequence ID" value="ABY23828.1"/>
    <property type="molecule type" value="Genomic_DNA"/>
</dbReference>
<dbReference type="SFLD" id="SFLDG01136">
    <property type="entry name" value="C1.6:_Phosphoserine_Phosphatas"/>
    <property type="match status" value="1"/>
</dbReference>
<comment type="catalytic activity">
    <reaction evidence="11">
        <text>O-phospho-L-serine + H2O = L-serine + phosphate</text>
        <dbReference type="Rhea" id="RHEA:21208"/>
        <dbReference type="ChEBI" id="CHEBI:15377"/>
        <dbReference type="ChEBI" id="CHEBI:33384"/>
        <dbReference type="ChEBI" id="CHEBI:43474"/>
        <dbReference type="ChEBI" id="CHEBI:57524"/>
        <dbReference type="EC" id="3.1.3.3"/>
    </reaction>
</comment>
<evidence type="ECO:0000256" key="1">
    <source>
        <dbReference type="ARBA" id="ARBA00001946"/>
    </source>
</evidence>
<organism evidence="14 15">
    <name type="scientific">Renibacterium salmoninarum (strain ATCC 33209 / DSM 20767 / JCM 11484 / NBRC 15589 / NCIMB 2235)</name>
    <dbReference type="NCBI Taxonomy" id="288705"/>
    <lineage>
        <taxon>Bacteria</taxon>
        <taxon>Bacillati</taxon>
        <taxon>Actinomycetota</taxon>
        <taxon>Actinomycetes</taxon>
        <taxon>Micrococcales</taxon>
        <taxon>Micrococcaceae</taxon>
        <taxon>Renibacterium</taxon>
    </lineage>
</organism>
<dbReference type="NCBIfam" id="TIGR01488">
    <property type="entry name" value="HAD-SF-IB"/>
    <property type="match status" value="1"/>
</dbReference>
<evidence type="ECO:0000256" key="10">
    <source>
        <dbReference type="ARBA" id="ARBA00031693"/>
    </source>
</evidence>
<dbReference type="GO" id="GO:0006564">
    <property type="term" value="P:L-serine biosynthetic process"/>
    <property type="evidence" value="ECO:0007669"/>
    <property type="project" value="UniProtKB-KW"/>
</dbReference>
<feature type="active site" description="Proton donor" evidence="13">
    <location>
        <position position="182"/>
    </location>
</feature>
<keyword evidence="5" id="KW-0028">Amino-acid biosynthesis</keyword>
<dbReference type="GO" id="GO:0000287">
    <property type="term" value="F:magnesium ion binding"/>
    <property type="evidence" value="ECO:0007669"/>
    <property type="project" value="TreeGrafter"/>
</dbReference>
<dbReference type="eggNOG" id="COG0560">
    <property type="taxonomic scope" value="Bacteria"/>
</dbReference>
<dbReference type="KEGG" id="rsa:RSal33209_2096"/>
<dbReference type="PANTHER" id="PTHR43344:SF2">
    <property type="entry name" value="PHOSPHOSERINE PHOSPHATASE"/>
    <property type="match status" value="1"/>
</dbReference>
<protein>
    <recommendedName>
        <fullName evidence="4">phosphoserine phosphatase</fullName>
        <ecNumber evidence="4">3.1.3.3</ecNumber>
    </recommendedName>
    <alternativeName>
        <fullName evidence="10">O-phosphoserine phosphohydrolase</fullName>
    </alternativeName>
</protein>
<dbReference type="UniPathway" id="UPA00135">
    <property type="reaction ID" value="UER00198"/>
</dbReference>
<gene>
    <name evidence="14" type="ordered locus">RSal33209_2096</name>
</gene>
<proteinExistence type="inferred from homology"/>
<comment type="similarity">
    <text evidence="3">Belongs to the HAD-like hydrolase superfamily. SerB family.</text>
</comment>
<dbReference type="Proteomes" id="UP000002007">
    <property type="component" value="Chromosome"/>
</dbReference>
<dbReference type="Gene3D" id="3.40.50.1000">
    <property type="entry name" value="HAD superfamily/HAD-like"/>
    <property type="match status" value="1"/>
</dbReference>
<evidence type="ECO:0000256" key="3">
    <source>
        <dbReference type="ARBA" id="ARBA00009184"/>
    </source>
</evidence>
<reference evidence="15" key="1">
    <citation type="journal article" date="2008" name="J. Bacteriol.">
        <title>Genome sequence of the fish pathogen Renibacterium salmoninarum suggests reductive evolution away from an environmental Arthrobacter ancestor.</title>
        <authorList>
            <person name="Wiens G.D."/>
            <person name="Rockey D.D."/>
            <person name="Wu Z."/>
            <person name="Chang J."/>
            <person name="Levy R."/>
            <person name="Crane S."/>
            <person name="Chen D.S."/>
            <person name="Capri G.R."/>
            <person name="Burnett J.R."/>
            <person name="Sudheesh P.S."/>
            <person name="Schipma M.J."/>
            <person name="Burd H."/>
            <person name="Bhattacharyya A."/>
            <person name="Rhodes L.D."/>
            <person name="Kaul R."/>
            <person name="Strom M.S."/>
        </authorList>
    </citation>
    <scope>NUCLEOTIDE SEQUENCE [LARGE SCALE GENOMIC DNA]</scope>
    <source>
        <strain evidence="15">ATCC 33209 / DSM 20767 / JCM 11484 / NBRC 15589 / NCIMB 2235</strain>
    </source>
</reference>
<dbReference type="InterPro" id="IPR050582">
    <property type="entry name" value="HAD-like_SerB"/>
</dbReference>
<evidence type="ECO:0000256" key="13">
    <source>
        <dbReference type="PIRSR" id="PIRSR604469-1"/>
    </source>
</evidence>
<evidence type="ECO:0000256" key="9">
    <source>
        <dbReference type="ARBA" id="ARBA00023299"/>
    </source>
</evidence>
<name>A9WSP0_RENSM</name>
<dbReference type="PANTHER" id="PTHR43344">
    <property type="entry name" value="PHOSPHOSERINE PHOSPHATASE"/>
    <property type="match status" value="1"/>
</dbReference>
<keyword evidence="8" id="KW-0460">Magnesium</keyword>
<comment type="cofactor">
    <cofactor evidence="1">
        <name>Mg(2+)</name>
        <dbReference type="ChEBI" id="CHEBI:18420"/>
    </cofactor>
</comment>
<dbReference type="SFLD" id="SFLDG01137">
    <property type="entry name" value="C1.6.1:_Phosphoserine_Phosphat"/>
    <property type="match status" value="1"/>
</dbReference>
<dbReference type="GO" id="GO:0005737">
    <property type="term" value="C:cytoplasm"/>
    <property type="evidence" value="ECO:0007669"/>
    <property type="project" value="TreeGrafter"/>
</dbReference>
<dbReference type="HOGENOM" id="CLU_036368_4_0_11"/>
<comment type="pathway">
    <text evidence="2">Amino-acid biosynthesis; L-serine biosynthesis; L-serine from 3-phospho-D-glycerate: step 3/3.</text>
</comment>
<accession>A9WSP0</accession>
<evidence type="ECO:0000313" key="15">
    <source>
        <dbReference type="Proteomes" id="UP000002007"/>
    </source>
</evidence>
<dbReference type="NCBIfam" id="TIGR00338">
    <property type="entry name" value="serB"/>
    <property type="match status" value="1"/>
</dbReference>
<sequence length="380" mass="40502">MPATPDVGWILAPAICKSVVLPAPLGPKTTHRSPSLMRQETSSNKVVLPRTTRTEANSRTSPITMTLGHFIHRTRTVLLSRLEAMPALFTAFCYTSATNYLLPEPFLDEIRHFGAIVGAARKFSSPDYSGYAIDVKTADRQGLRLALSATIAEATPAEQLEISLVPATLRSSQPKLFVLDVDSTLIQQEVIELLASYAGRETEVRHVTEAAMRGELDFAQSLHARVAMLAGLPETVLDEVQAAIRFSPGAERLVSAAVANGHKVAAVSGGFTQILDPLAAQLGLHHAAANELEIVSGQLTGRVLGDVIDRAAKEKALRLWGETEGIPLAATIAIGDGANDLDMMAAAGLSLAYNAKPAVREAADAAIWRLDLALELAGIH</sequence>
<dbReference type="AlphaFoldDB" id="A9WSP0"/>
<evidence type="ECO:0000256" key="12">
    <source>
        <dbReference type="ARBA" id="ARBA00048523"/>
    </source>
</evidence>
<evidence type="ECO:0000256" key="2">
    <source>
        <dbReference type="ARBA" id="ARBA00005135"/>
    </source>
</evidence>
<evidence type="ECO:0000313" key="14">
    <source>
        <dbReference type="EMBL" id="ABY23828.1"/>
    </source>
</evidence>
<dbReference type="EC" id="3.1.3.3" evidence="4"/>
<evidence type="ECO:0000256" key="7">
    <source>
        <dbReference type="ARBA" id="ARBA00022801"/>
    </source>
</evidence>